<comment type="caution">
    <text evidence="1">The sequence shown here is derived from an EMBL/GenBank/DDBJ whole genome shotgun (WGS) entry which is preliminary data.</text>
</comment>
<gene>
    <name evidence="1" type="ORF">FDENT_9964</name>
</gene>
<dbReference type="PANTHER" id="PTHR37540">
    <property type="entry name" value="TRANSCRIPTION FACTOR (ACR-2), PUTATIVE-RELATED-RELATED"/>
    <property type="match status" value="1"/>
</dbReference>
<protein>
    <recommendedName>
        <fullName evidence="3">Transcription factor domain-containing protein</fullName>
    </recommendedName>
</protein>
<dbReference type="EMBL" id="JAAOAK010000314">
    <property type="protein sequence ID" value="KAF5674570.1"/>
    <property type="molecule type" value="Genomic_DNA"/>
</dbReference>
<reference evidence="1 2" key="1">
    <citation type="submission" date="2020-05" db="EMBL/GenBank/DDBJ databases">
        <title>Identification and distribution of gene clusters putatively required for synthesis of sphingolipid metabolism inhibitors in phylogenetically diverse species of the filamentous fungus Fusarium.</title>
        <authorList>
            <person name="Kim H.-S."/>
            <person name="Busman M."/>
            <person name="Brown D.W."/>
            <person name="Divon H."/>
            <person name="Uhlig S."/>
            <person name="Proctor R.H."/>
        </authorList>
    </citation>
    <scope>NUCLEOTIDE SEQUENCE [LARGE SCALE GENOMIC DNA]</scope>
    <source>
        <strain evidence="1 2">NRRL 25311</strain>
    </source>
</reference>
<keyword evidence="2" id="KW-1185">Reference proteome</keyword>
<accession>A0A8H5WXF4</accession>
<dbReference type="AlphaFoldDB" id="A0A8H5WXF4"/>
<dbReference type="PANTHER" id="PTHR37540:SF5">
    <property type="entry name" value="TRANSCRIPTION FACTOR DOMAIN-CONTAINING PROTEIN"/>
    <property type="match status" value="1"/>
</dbReference>
<dbReference type="Proteomes" id="UP000562682">
    <property type="component" value="Unassembled WGS sequence"/>
</dbReference>
<name>A0A8H5WXF4_9HYPO</name>
<organism evidence="1 2">
    <name type="scientific">Fusarium denticulatum</name>
    <dbReference type="NCBI Taxonomy" id="48507"/>
    <lineage>
        <taxon>Eukaryota</taxon>
        <taxon>Fungi</taxon>
        <taxon>Dikarya</taxon>
        <taxon>Ascomycota</taxon>
        <taxon>Pezizomycotina</taxon>
        <taxon>Sordariomycetes</taxon>
        <taxon>Hypocreomycetidae</taxon>
        <taxon>Hypocreales</taxon>
        <taxon>Nectriaceae</taxon>
        <taxon>Fusarium</taxon>
        <taxon>Fusarium fujikuroi species complex</taxon>
    </lineage>
</organism>
<proteinExistence type="predicted"/>
<evidence type="ECO:0000313" key="2">
    <source>
        <dbReference type="Proteomes" id="UP000562682"/>
    </source>
</evidence>
<evidence type="ECO:0008006" key="3">
    <source>
        <dbReference type="Google" id="ProtNLM"/>
    </source>
</evidence>
<evidence type="ECO:0000313" key="1">
    <source>
        <dbReference type="EMBL" id="KAF5674570.1"/>
    </source>
</evidence>
<sequence length="462" mass="52778">MSEFLYFSHLDRERDYQHQQVTPHDAIICENACENTSQRRERTCDTDRNLDVNTSDAQMKGVATVRAGHIPTAQHTWLNIICANSLSRVSPNLLDPFDTLSLAANNFQPNYETMHHRSQVLSSLNGDLSHFGGDSTILHTITAILMVISYEYRVRDTYPGNACAATHMRGLQTIISQPNILARQYSGSHVTQVQRALFWQDIICSLATGAPRLLKFDNRGIFTRLREDETYRSYFTLPQGFIPRSHGWPAEVSAVFEDLNALCCIVDKMRQGIGASIDLVDNAHEDTLASLVPLMEDFDDEGYPLCNSQAELQIRLVDLLSGTRRDGSQNEEALIYRACLFAAYLCTYRLSEGVWGGYFAPEKCVTEILDCMTDFTRKMSPWKLAPGITFWLLYMAGGLTKSQLHKDRAVALVVERYRSFYSTGYDQDWELVEMRLKKFIWCENVMEQKMYMFWQECQIGCC</sequence>